<dbReference type="GO" id="GO:0003735">
    <property type="term" value="F:structural constituent of ribosome"/>
    <property type="evidence" value="ECO:0007669"/>
    <property type="project" value="InterPro"/>
</dbReference>
<organism evidence="8 9">
    <name type="scientific">Candidatus Dojkabacteria bacterium</name>
    <dbReference type="NCBI Taxonomy" id="2099670"/>
    <lineage>
        <taxon>Bacteria</taxon>
        <taxon>Candidatus Dojkabacteria</taxon>
    </lineage>
</organism>
<dbReference type="GO" id="GO:0015935">
    <property type="term" value="C:small ribosomal subunit"/>
    <property type="evidence" value="ECO:0007669"/>
    <property type="project" value="TreeGrafter"/>
</dbReference>
<dbReference type="GO" id="GO:0006412">
    <property type="term" value="P:translation"/>
    <property type="evidence" value="ECO:0007669"/>
    <property type="project" value="InterPro"/>
</dbReference>
<proteinExistence type="predicted"/>
<evidence type="ECO:0000256" key="6">
    <source>
        <dbReference type="ARBA" id="ARBA00023274"/>
    </source>
</evidence>
<name>A0A955I7N9_9BACT</name>
<dbReference type="Gene3D" id="4.10.830.10">
    <property type="entry name" value="30s Ribosomal Protein S14, Chain N"/>
    <property type="match status" value="1"/>
</dbReference>
<dbReference type="PANTHER" id="PTHR19836">
    <property type="entry name" value="30S RIBOSOMAL PROTEIN S14"/>
    <property type="match status" value="1"/>
</dbReference>
<evidence type="ECO:0000256" key="4">
    <source>
        <dbReference type="ARBA" id="ARBA00022884"/>
    </source>
</evidence>
<evidence type="ECO:0000256" key="5">
    <source>
        <dbReference type="ARBA" id="ARBA00022980"/>
    </source>
</evidence>
<protein>
    <recommendedName>
        <fullName evidence="7">Small ribosomal subunit protein uS14</fullName>
    </recommendedName>
</protein>
<comment type="caution">
    <text evidence="8">The sequence shown here is derived from an EMBL/GenBank/DDBJ whole genome shotgun (WGS) entry which is preliminary data.</text>
</comment>
<evidence type="ECO:0000313" key="9">
    <source>
        <dbReference type="Proteomes" id="UP000745577"/>
    </source>
</evidence>
<dbReference type="Proteomes" id="UP000745577">
    <property type="component" value="Unassembled WGS sequence"/>
</dbReference>
<evidence type="ECO:0000313" key="8">
    <source>
        <dbReference type="EMBL" id="MCA9380021.1"/>
    </source>
</evidence>
<dbReference type="InterPro" id="IPR023053">
    <property type="entry name" value="Ribosomal_uS14_bact"/>
</dbReference>
<keyword evidence="4" id="KW-0694">RNA-binding</keyword>
<evidence type="ECO:0000256" key="7">
    <source>
        <dbReference type="ARBA" id="ARBA00035167"/>
    </source>
</evidence>
<dbReference type="GO" id="GO:0005737">
    <property type="term" value="C:cytoplasm"/>
    <property type="evidence" value="ECO:0007669"/>
    <property type="project" value="UniProtKB-ARBA"/>
</dbReference>
<dbReference type="EMBL" id="JAGQLL010000025">
    <property type="protein sequence ID" value="MCA9380021.1"/>
    <property type="molecule type" value="Genomic_DNA"/>
</dbReference>
<dbReference type="PROSITE" id="PS00527">
    <property type="entry name" value="RIBOSOMAL_S14"/>
    <property type="match status" value="1"/>
</dbReference>
<gene>
    <name evidence="8" type="ORF">KC675_02465</name>
</gene>
<accession>A0A955I7N9</accession>
<evidence type="ECO:0000256" key="1">
    <source>
        <dbReference type="ARBA" id="ARBA00022723"/>
    </source>
</evidence>
<dbReference type="GO" id="GO:0019843">
    <property type="term" value="F:rRNA binding"/>
    <property type="evidence" value="ECO:0007669"/>
    <property type="project" value="UniProtKB-KW"/>
</dbReference>
<dbReference type="InterPro" id="IPR043140">
    <property type="entry name" value="Ribosomal_uS14_sf"/>
</dbReference>
<dbReference type="AlphaFoldDB" id="A0A955I7N9"/>
<dbReference type="NCBIfam" id="NF005974">
    <property type="entry name" value="PRK08061.1"/>
    <property type="match status" value="1"/>
</dbReference>
<reference evidence="8" key="1">
    <citation type="submission" date="2020-04" db="EMBL/GenBank/DDBJ databases">
        <authorList>
            <person name="Zhang T."/>
        </authorList>
    </citation>
    <scope>NUCLEOTIDE SEQUENCE</scope>
    <source>
        <strain evidence="8">HKST-UBA15</strain>
    </source>
</reference>
<dbReference type="InterPro" id="IPR018271">
    <property type="entry name" value="Ribosomal_uS14_CS"/>
</dbReference>
<keyword evidence="5 8" id="KW-0689">Ribosomal protein</keyword>
<dbReference type="InterPro" id="IPR001209">
    <property type="entry name" value="Ribosomal_uS14"/>
</dbReference>
<keyword evidence="6" id="KW-0687">Ribonucleoprotein</keyword>
<keyword evidence="2" id="KW-0699">rRNA-binding</keyword>
<dbReference type="SUPFAM" id="SSF57716">
    <property type="entry name" value="Glucocorticoid receptor-like (DNA-binding domain)"/>
    <property type="match status" value="1"/>
</dbReference>
<sequence length="64" mass="7487">MSTAAQEAKARKLNKHAKYETQAFSRCEICGRSRSYHRYFKLCRICLRRLAHKGDIPGLKKSSW</sequence>
<dbReference type="GO" id="GO:0046872">
    <property type="term" value="F:metal ion binding"/>
    <property type="evidence" value="ECO:0007669"/>
    <property type="project" value="UniProtKB-KW"/>
</dbReference>
<reference evidence="8" key="2">
    <citation type="journal article" date="2021" name="Microbiome">
        <title>Successional dynamics and alternative stable states in a saline activated sludge microbial community over 9 years.</title>
        <authorList>
            <person name="Wang Y."/>
            <person name="Ye J."/>
            <person name="Ju F."/>
            <person name="Liu L."/>
            <person name="Boyd J.A."/>
            <person name="Deng Y."/>
            <person name="Parks D.H."/>
            <person name="Jiang X."/>
            <person name="Yin X."/>
            <person name="Woodcroft B.J."/>
            <person name="Tyson G.W."/>
            <person name="Hugenholtz P."/>
            <person name="Polz M.F."/>
            <person name="Zhang T."/>
        </authorList>
    </citation>
    <scope>NUCLEOTIDE SEQUENCE</scope>
    <source>
        <strain evidence="8">HKST-UBA15</strain>
    </source>
</reference>
<dbReference type="Pfam" id="PF00253">
    <property type="entry name" value="Ribosomal_S14"/>
    <property type="match status" value="1"/>
</dbReference>
<evidence type="ECO:0000256" key="3">
    <source>
        <dbReference type="ARBA" id="ARBA00022833"/>
    </source>
</evidence>
<keyword evidence="1" id="KW-0479">Metal-binding</keyword>
<keyword evidence="3" id="KW-0862">Zinc</keyword>
<evidence type="ECO:0000256" key="2">
    <source>
        <dbReference type="ARBA" id="ARBA00022730"/>
    </source>
</evidence>
<dbReference type="PANTHER" id="PTHR19836:SF19">
    <property type="entry name" value="SMALL RIBOSOMAL SUBUNIT PROTEIN US14M"/>
    <property type="match status" value="1"/>
</dbReference>